<dbReference type="InterPro" id="IPR011335">
    <property type="entry name" value="Restrct_endonuc-II-like"/>
</dbReference>
<dbReference type="Pfam" id="PF05685">
    <property type="entry name" value="Uma2"/>
    <property type="match status" value="1"/>
</dbReference>
<gene>
    <name evidence="2" type="ORF">GCM10007423_60720</name>
</gene>
<comment type="caution">
    <text evidence="2">The sequence shown here is derived from an EMBL/GenBank/DDBJ whole genome shotgun (WGS) entry which is preliminary data.</text>
</comment>
<dbReference type="RefSeq" id="WP_188939083.1">
    <property type="nucleotide sequence ID" value="NZ_BMIA01000007.1"/>
</dbReference>
<sequence>MDTIELRYKPLRLDDDEFYEFCRENDQLKIERDSQGTIYIMSNTGGTTGMLNAIITYWLMHWHLAVNLGHVFDSSTAFRLPNTSVRSPDAAWISAEKWGRLTKAEQTKFPPVCPDFVIELLSTNDDLKTIQKKMQDEWIGNGCKLAWLIDPFEEMVFVYRTNAPVEIFNSFDLQLSGENVLPGFQFDLSKLKI</sequence>
<organism evidence="2 3">
    <name type="scientific">Dyadobacter endophyticus</name>
    <dbReference type="NCBI Taxonomy" id="1749036"/>
    <lineage>
        <taxon>Bacteria</taxon>
        <taxon>Pseudomonadati</taxon>
        <taxon>Bacteroidota</taxon>
        <taxon>Cytophagia</taxon>
        <taxon>Cytophagales</taxon>
        <taxon>Spirosomataceae</taxon>
        <taxon>Dyadobacter</taxon>
    </lineage>
</organism>
<dbReference type="EMBL" id="BMIA01000007">
    <property type="protein sequence ID" value="GGH54319.1"/>
    <property type="molecule type" value="Genomic_DNA"/>
</dbReference>
<name>A0ABQ1Z941_9BACT</name>
<dbReference type="Proteomes" id="UP000600214">
    <property type="component" value="Unassembled WGS sequence"/>
</dbReference>
<accession>A0ABQ1Z941</accession>
<dbReference type="CDD" id="cd06260">
    <property type="entry name" value="DUF820-like"/>
    <property type="match status" value="1"/>
</dbReference>
<keyword evidence="3" id="KW-1185">Reference proteome</keyword>
<dbReference type="InterPro" id="IPR012296">
    <property type="entry name" value="Nuclease_put_TT1808"/>
</dbReference>
<reference evidence="3" key="1">
    <citation type="journal article" date="2019" name="Int. J. Syst. Evol. Microbiol.">
        <title>The Global Catalogue of Microorganisms (GCM) 10K type strain sequencing project: providing services to taxonomists for standard genome sequencing and annotation.</title>
        <authorList>
            <consortium name="The Broad Institute Genomics Platform"/>
            <consortium name="The Broad Institute Genome Sequencing Center for Infectious Disease"/>
            <person name="Wu L."/>
            <person name="Ma J."/>
        </authorList>
    </citation>
    <scope>NUCLEOTIDE SEQUENCE [LARGE SCALE GENOMIC DNA]</scope>
    <source>
        <strain evidence="3">CGMCC 1.15288</strain>
    </source>
</reference>
<evidence type="ECO:0000259" key="1">
    <source>
        <dbReference type="Pfam" id="PF05685"/>
    </source>
</evidence>
<proteinExistence type="predicted"/>
<dbReference type="InterPro" id="IPR008538">
    <property type="entry name" value="Uma2"/>
</dbReference>
<dbReference type="SUPFAM" id="SSF52980">
    <property type="entry name" value="Restriction endonuclease-like"/>
    <property type="match status" value="1"/>
</dbReference>
<feature type="domain" description="Putative restriction endonuclease" evidence="1">
    <location>
        <begin position="16"/>
        <end position="188"/>
    </location>
</feature>
<protein>
    <recommendedName>
        <fullName evidence="1">Putative restriction endonuclease domain-containing protein</fullName>
    </recommendedName>
</protein>
<dbReference type="PANTHER" id="PTHR34107:SF6">
    <property type="entry name" value="SLR0981 PROTEIN"/>
    <property type="match status" value="1"/>
</dbReference>
<evidence type="ECO:0000313" key="2">
    <source>
        <dbReference type="EMBL" id="GGH54319.1"/>
    </source>
</evidence>
<dbReference type="Gene3D" id="3.90.1570.10">
    <property type="entry name" value="tt1808, chain A"/>
    <property type="match status" value="1"/>
</dbReference>
<dbReference type="PANTHER" id="PTHR34107">
    <property type="entry name" value="SLL0198 PROTEIN-RELATED"/>
    <property type="match status" value="1"/>
</dbReference>
<evidence type="ECO:0000313" key="3">
    <source>
        <dbReference type="Proteomes" id="UP000600214"/>
    </source>
</evidence>